<comment type="caution">
    <text evidence="1">The sequence shown here is derived from an EMBL/GenBank/DDBJ whole genome shotgun (WGS) entry which is preliminary data.</text>
</comment>
<dbReference type="InterPro" id="IPR009558">
    <property type="entry name" value="DUF1175"/>
</dbReference>
<dbReference type="PATRIC" id="fig|1184387.3.peg.431"/>
<accession>A0A101HS54</accession>
<dbReference type="AlphaFoldDB" id="A0A101HS54"/>
<sequence length="329" mass="38004">MKRISLVYFVLALLITTFLSATYLSFRGSFERIVVDRNGIRRGDAFTVKVPDSLFGRPSLTYVRGATLESLSADRGYTQYSFVADDSDAVVVISFQGLFKARKTVSLEFEDFIDINSDGFPDNLVLDLEDTENFRTWFVNISAYQVIEFSSRWSSQERDCSGLIRFAAREALKRHDEQWFLDSGIDKELWYEKTGIDLQAVPDVKKYNYPDIPILKNRIFISNTGEFTYFADAYNLIRSSMVFKGRDLSVARPGDILFFHHPSPSTFHSMIYTGDGLIYHTGPLSESDSGVLKLWRIDDYLRTMPYQWLPIYNNENYLGVYSFKFLPRK</sequence>
<reference evidence="2" key="1">
    <citation type="journal article" date="2015" name="MBio">
        <title>Genome-Resolved Metagenomic Analysis Reveals Roles for Candidate Phyla and Other Microbial Community Members in Biogeochemical Transformations in Oil Reservoirs.</title>
        <authorList>
            <person name="Hu P."/>
            <person name="Tom L."/>
            <person name="Singh A."/>
            <person name="Thomas B.C."/>
            <person name="Baker B.J."/>
            <person name="Piceno Y.M."/>
            <person name="Andersen G.L."/>
            <person name="Banfield J.F."/>
        </authorList>
    </citation>
    <scope>NUCLEOTIDE SEQUENCE [LARGE SCALE GENOMIC DNA]</scope>
</reference>
<protein>
    <submittedName>
        <fullName evidence="1">Uncharacterized protein</fullName>
    </submittedName>
</protein>
<dbReference type="SUPFAM" id="SSF54001">
    <property type="entry name" value="Cysteine proteinases"/>
    <property type="match status" value="1"/>
</dbReference>
<proteinExistence type="predicted"/>
<dbReference type="EMBL" id="LGGP01000012">
    <property type="protein sequence ID" value="KUK82161.1"/>
    <property type="molecule type" value="Genomic_DNA"/>
</dbReference>
<dbReference type="Pfam" id="PF06672">
    <property type="entry name" value="DUF1175"/>
    <property type="match status" value="1"/>
</dbReference>
<dbReference type="InterPro" id="IPR038765">
    <property type="entry name" value="Papain-like_cys_pep_sf"/>
</dbReference>
<dbReference type="Gene3D" id="3.90.1720.10">
    <property type="entry name" value="endopeptidase domain like (from Nostoc punctiforme)"/>
    <property type="match status" value="1"/>
</dbReference>
<evidence type="ECO:0000313" key="2">
    <source>
        <dbReference type="Proteomes" id="UP000054092"/>
    </source>
</evidence>
<gene>
    <name evidence="1" type="ORF">XD94_0139</name>
</gene>
<dbReference type="Proteomes" id="UP000054092">
    <property type="component" value="Unassembled WGS sequence"/>
</dbReference>
<name>A0A101HS54_9BACT</name>
<evidence type="ECO:0000313" key="1">
    <source>
        <dbReference type="EMBL" id="KUK82161.1"/>
    </source>
</evidence>
<organism evidence="1 2">
    <name type="scientific">Mesotoga prima</name>
    <dbReference type="NCBI Taxonomy" id="1184387"/>
    <lineage>
        <taxon>Bacteria</taxon>
        <taxon>Thermotogati</taxon>
        <taxon>Thermotogota</taxon>
        <taxon>Thermotogae</taxon>
        <taxon>Kosmotogales</taxon>
        <taxon>Kosmotogaceae</taxon>
        <taxon>Mesotoga</taxon>
    </lineage>
</organism>